<evidence type="ECO:0000256" key="13">
    <source>
        <dbReference type="ARBA" id="ARBA00022777"/>
    </source>
</evidence>
<evidence type="ECO:0000256" key="2">
    <source>
        <dbReference type="ARBA" id="ARBA00004138"/>
    </source>
</evidence>
<dbReference type="GO" id="GO:0005737">
    <property type="term" value="C:cytoplasm"/>
    <property type="evidence" value="ECO:0007669"/>
    <property type="project" value="UniProtKB-SubCell"/>
</dbReference>
<evidence type="ECO:0000256" key="20">
    <source>
        <dbReference type="ARBA" id="ARBA00035720"/>
    </source>
</evidence>
<keyword evidence="16" id="KW-0539">Nucleus</keyword>
<dbReference type="PROSITE" id="PS00108">
    <property type="entry name" value="PROTEIN_KINASE_ST"/>
    <property type="match status" value="1"/>
</dbReference>
<evidence type="ECO:0000256" key="18">
    <source>
        <dbReference type="ARBA" id="ARBA00023306"/>
    </source>
</evidence>
<comment type="caution">
    <text evidence="26">The sequence shown here is derived from an EMBL/GenBank/DDBJ whole genome shotgun (WGS) entry which is preliminary data.</text>
</comment>
<proteinExistence type="inferred from homology"/>
<dbReference type="SUPFAM" id="SSF55961">
    <property type="entry name" value="Bet v1-like"/>
    <property type="match status" value="1"/>
</dbReference>
<dbReference type="CDD" id="cd08892">
    <property type="entry name" value="SRPBCC_Aha1"/>
    <property type="match status" value="1"/>
</dbReference>
<dbReference type="EC" id="2.7.11.22" evidence="6"/>
<dbReference type="InterPro" id="IPR048002">
    <property type="entry name" value="CDK20-like_STKc"/>
</dbReference>
<dbReference type="InterPro" id="IPR011009">
    <property type="entry name" value="Kinase-like_dom_sf"/>
</dbReference>
<dbReference type="SMART" id="SM00220">
    <property type="entry name" value="S_TKc"/>
    <property type="match status" value="1"/>
</dbReference>
<evidence type="ECO:0000256" key="11">
    <source>
        <dbReference type="ARBA" id="ARBA00022679"/>
    </source>
</evidence>
<evidence type="ECO:0000256" key="3">
    <source>
        <dbReference type="ARBA" id="ARBA00004496"/>
    </source>
</evidence>
<organism evidence="26 27">
    <name type="scientific">Trichogramma kaykai</name>
    <dbReference type="NCBI Taxonomy" id="54128"/>
    <lineage>
        <taxon>Eukaryota</taxon>
        <taxon>Metazoa</taxon>
        <taxon>Ecdysozoa</taxon>
        <taxon>Arthropoda</taxon>
        <taxon>Hexapoda</taxon>
        <taxon>Insecta</taxon>
        <taxon>Pterygota</taxon>
        <taxon>Neoptera</taxon>
        <taxon>Endopterygota</taxon>
        <taxon>Hymenoptera</taxon>
        <taxon>Apocrita</taxon>
        <taxon>Proctotrupomorpha</taxon>
        <taxon>Chalcidoidea</taxon>
        <taxon>Trichogrammatidae</taxon>
        <taxon>Trichogramma</taxon>
    </lineage>
</organism>
<sequence length="662" mass="75327">MHRYTISGKIGEGAHGVVLKGLDKSSSTPRPVALKRILLKRIDDGIPISVLREVKTLQRLKHRYIVELLDAFPAGLDFVMVFEYMPSGLWELLKDYDRPLTDSQIKTYMRMLLEGVAYMHSNNIMHRDLKPANLLIREDGVLTIADFGLGRLMWQDISRPYSHQVATRWYRAPELLYGARFYTAAVDMWAVGCIFGEMLNNSPIFPGESDIEQLAIVLSHLGTPTAESWPELSSLPDYNKITFPYHKGVLWERMISDAQPEAIELIKAILIYDSSKRLTAQQALRYDYFYSKPYPCLESELVKPPSDHRARLKPKEVETDLKPSALFKNLSSILTEKNACAWSQNKIRELFTNLVIKGDEYECKISEPEKVEGEAVANNRKGKLIFFYEWNIVLKWSCPRKNSDKKKIEGKINIPNLSEENEISEVDIEITLSDSSDEGEKVKHFLHTQGKNVIREKLQNYVSGLKQEFTKGMILPKKDQCPNEKMNQLTSGFNVKMQMNAAVTNTTNKSTGVKISTTAVKQQQKFMCRAEEFYNVMTSPEMATAFTKSAVKLDAVKGGKFEFFGGNISGEFVELSPTKIVQKWRCKAWPDGHYSNVTFDIAEKSDHTEVNVTQTAKSHRRKRTGIGIIGMLSKELLVLDTLCDSFTIILHCTKNNVVYRAT</sequence>
<dbReference type="InterPro" id="IPR036338">
    <property type="entry name" value="Aha1"/>
</dbReference>
<evidence type="ECO:0000256" key="22">
    <source>
        <dbReference type="ARBA" id="ARBA00047811"/>
    </source>
</evidence>
<comment type="subcellular location">
    <subcellularLocation>
        <location evidence="2">Cell projection</location>
        <location evidence="2">Cilium</location>
    </subcellularLocation>
    <subcellularLocation>
        <location evidence="3">Cytoplasm</location>
    </subcellularLocation>
    <subcellularLocation>
        <location evidence="1">Nucleus</location>
    </subcellularLocation>
</comment>
<evidence type="ECO:0000256" key="19">
    <source>
        <dbReference type="ARBA" id="ARBA00035711"/>
    </source>
</evidence>
<dbReference type="Gene3D" id="3.30.200.20">
    <property type="entry name" value="Phosphorylase Kinase, domain 1"/>
    <property type="match status" value="1"/>
</dbReference>
<evidence type="ECO:0000256" key="15">
    <source>
        <dbReference type="ARBA" id="ARBA00023069"/>
    </source>
</evidence>
<feature type="domain" description="Protein kinase" evidence="25">
    <location>
        <begin position="4"/>
        <end position="289"/>
    </location>
</feature>
<dbReference type="FunFam" id="1.10.510.10:FF:000624">
    <property type="entry name" value="Mitogen-activated protein kinase"/>
    <property type="match status" value="1"/>
</dbReference>
<evidence type="ECO:0000256" key="7">
    <source>
        <dbReference type="ARBA" id="ARBA00022473"/>
    </source>
</evidence>
<dbReference type="SUPFAM" id="SSF103111">
    <property type="entry name" value="Activator of Hsp90 ATPase, Aha1"/>
    <property type="match status" value="1"/>
</dbReference>
<evidence type="ECO:0000256" key="6">
    <source>
        <dbReference type="ARBA" id="ARBA00012425"/>
    </source>
</evidence>
<dbReference type="InterPro" id="IPR015310">
    <property type="entry name" value="AHSA1-like_N"/>
</dbReference>
<keyword evidence="8" id="KW-0963">Cytoplasm</keyword>
<feature type="binding site" evidence="24">
    <location>
        <position position="35"/>
    </location>
    <ligand>
        <name>ATP</name>
        <dbReference type="ChEBI" id="CHEBI:30616"/>
    </ligand>
</feature>
<evidence type="ECO:0000256" key="9">
    <source>
        <dbReference type="ARBA" id="ARBA00022527"/>
    </source>
</evidence>
<gene>
    <name evidence="26" type="ORF">TKK_006162</name>
</gene>
<keyword evidence="9" id="KW-0723">Serine/threonine-protein kinase</keyword>
<evidence type="ECO:0000256" key="8">
    <source>
        <dbReference type="ARBA" id="ARBA00022490"/>
    </source>
</evidence>
<dbReference type="CDD" id="cd07832">
    <property type="entry name" value="STKc_CCRK"/>
    <property type="match status" value="1"/>
</dbReference>
<protein>
    <recommendedName>
        <fullName evidence="19">Cyclin-dependent kinase 20</fullName>
        <ecNumber evidence="6">2.7.11.22</ecNumber>
    </recommendedName>
    <alternativeName>
        <fullName evidence="20">Cell cycle-related kinase</fullName>
    </alternativeName>
    <alternativeName>
        <fullName evidence="21">Cell division protein kinase 20</fullName>
    </alternativeName>
</protein>
<evidence type="ECO:0000256" key="5">
    <source>
        <dbReference type="ARBA" id="ARBA00006817"/>
    </source>
</evidence>
<dbReference type="InterPro" id="IPR023393">
    <property type="entry name" value="START-like_dom_sf"/>
</dbReference>
<comment type="catalytic activity">
    <reaction evidence="22">
        <text>L-threonyl-[protein] + ATP = O-phospho-L-threonyl-[protein] + ADP + H(+)</text>
        <dbReference type="Rhea" id="RHEA:46608"/>
        <dbReference type="Rhea" id="RHEA-COMP:11060"/>
        <dbReference type="Rhea" id="RHEA-COMP:11605"/>
        <dbReference type="ChEBI" id="CHEBI:15378"/>
        <dbReference type="ChEBI" id="CHEBI:30013"/>
        <dbReference type="ChEBI" id="CHEBI:30616"/>
        <dbReference type="ChEBI" id="CHEBI:61977"/>
        <dbReference type="ChEBI" id="CHEBI:456216"/>
        <dbReference type="EC" id="2.7.11.22"/>
    </reaction>
</comment>
<dbReference type="EMBL" id="JBJJXI010000051">
    <property type="protein sequence ID" value="KAL3400282.1"/>
    <property type="molecule type" value="Genomic_DNA"/>
</dbReference>
<dbReference type="Pfam" id="PF00069">
    <property type="entry name" value="Pkinase"/>
    <property type="match status" value="1"/>
</dbReference>
<dbReference type="PROSITE" id="PS00107">
    <property type="entry name" value="PROTEIN_KINASE_ATP"/>
    <property type="match status" value="1"/>
</dbReference>
<dbReference type="SMART" id="SM01000">
    <property type="entry name" value="Aha1_N"/>
    <property type="match status" value="1"/>
</dbReference>
<evidence type="ECO:0000256" key="24">
    <source>
        <dbReference type="PROSITE-ProRule" id="PRU10141"/>
    </source>
</evidence>
<keyword evidence="13" id="KW-0418">Kinase</keyword>
<keyword evidence="7" id="KW-0217">Developmental protein</keyword>
<dbReference type="GO" id="GO:0004693">
    <property type="term" value="F:cyclin-dependent protein serine/threonine kinase activity"/>
    <property type="evidence" value="ECO:0007669"/>
    <property type="project" value="UniProtKB-EC"/>
</dbReference>
<dbReference type="InterPro" id="IPR050108">
    <property type="entry name" value="CDK"/>
</dbReference>
<keyword evidence="10" id="KW-0132">Cell division</keyword>
<evidence type="ECO:0000256" key="4">
    <source>
        <dbReference type="ARBA" id="ARBA00006485"/>
    </source>
</evidence>
<keyword evidence="14 24" id="KW-0067">ATP-binding</keyword>
<dbReference type="GO" id="GO:0005929">
    <property type="term" value="C:cilium"/>
    <property type="evidence" value="ECO:0007669"/>
    <property type="project" value="UniProtKB-SubCell"/>
</dbReference>
<reference evidence="26 27" key="1">
    <citation type="journal article" date="2024" name="bioRxiv">
        <title>A reference genome for Trichogramma kaykai: A tiny desert-dwelling parasitoid wasp with competing sex-ratio distorters.</title>
        <authorList>
            <person name="Culotta J."/>
            <person name="Lindsey A.R."/>
        </authorList>
    </citation>
    <scope>NUCLEOTIDE SEQUENCE [LARGE SCALE GENOMIC DNA]</scope>
    <source>
        <strain evidence="26 27">KSX58</strain>
    </source>
</reference>
<dbReference type="Gene3D" id="1.10.510.10">
    <property type="entry name" value="Transferase(Phosphotransferase) domain 1"/>
    <property type="match status" value="1"/>
</dbReference>
<evidence type="ECO:0000256" key="21">
    <source>
        <dbReference type="ARBA" id="ARBA00035723"/>
    </source>
</evidence>
<evidence type="ECO:0000313" key="27">
    <source>
        <dbReference type="Proteomes" id="UP001627154"/>
    </source>
</evidence>
<keyword evidence="11" id="KW-0808">Transferase</keyword>
<dbReference type="InterPro" id="IPR000719">
    <property type="entry name" value="Prot_kinase_dom"/>
</dbReference>
<dbReference type="GO" id="GO:0005524">
    <property type="term" value="F:ATP binding"/>
    <property type="evidence" value="ECO:0007669"/>
    <property type="project" value="UniProtKB-UniRule"/>
</dbReference>
<comment type="catalytic activity">
    <reaction evidence="23">
        <text>L-seryl-[protein] + ATP = O-phospho-L-seryl-[protein] + ADP + H(+)</text>
        <dbReference type="Rhea" id="RHEA:17989"/>
        <dbReference type="Rhea" id="RHEA-COMP:9863"/>
        <dbReference type="Rhea" id="RHEA-COMP:11604"/>
        <dbReference type="ChEBI" id="CHEBI:15378"/>
        <dbReference type="ChEBI" id="CHEBI:29999"/>
        <dbReference type="ChEBI" id="CHEBI:30616"/>
        <dbReference type="ChEBI" id="CHEBI:83421"/>
        <dbReference type="ChEBI" id="CHEBI:456216"/>
        <dbReference type="EC" id="2.7.11.22"/>
    </reaction>
</comment>
<evidence type="ECO:0000259" key="25">
    <source>
        <dbReference type="PROSITE" id="PS50011"/>
    </source>
</evidence>
<evidence type="ECO:0000313" key="26">
    <source>
        <dbReference type="EMBL" id="KAL3400282.1"/>
    </source>
</evidence>
<name>A0ABD2X4M3_9HYME</name>
<keyword evidence="27" id="KW-1185">Reference proteome</keyword>
<comment type="similarity">
    <text evidence="4">Belongs to the protein kinase superfamily. CMGC Ser/Thr protein kinase family. CDC2/CDKX subfamily.</text>
</comment>
<keyword evidence="18" id="KW-0131">Cell cycle</keyword>
<keyword evidence="15" id="KW-0969">Cilium</keyword>
<dbReference type="SUPFAM" id="SSF56112">
    <property type="entry name" value="Protein kinase-like (PK-like)"/>
    <property type="match status" value="1"/>
</dbReference>
<dbReference type="Gene3D" id="3.15.10.20">
    <property type="entry name" value="Activator of Hsp90 ATPase Aha1, N-terminal domain"/>
    <property type="match status" value="1"/>
</dbReference>
<evidence type="ECO:0000256" key="14">
    <source>
        <dbReference type="ARBA" id="ARBA00022840"/>
    </source>
</evidence>
<evidence type="ECO:0000256" key="16">
    <source>
        <dbReference type="ARBA" id="ARBA00023242"/>
    </source>
</evidence>
<comment type="similarity">
    <text evidence="5">Belongs to the AHA1 family.</text>
</comment>
<dbReference type="InterPro" id="IPR013538">
    <property type="entry name" value="ASHA1/2-like_C"/>
</dbReference>
<dbReference type="AlphaFoldDB" id="A0ABD2X4M3"/>
<dbReference type="GO" id="GO:0051301">
    <property type="term" value="P:cell division"/>
    <property type="evidence" value="ECO:0007669"/>
    <property type="project" value="UniProtKB-KW"/>
</dbReference>
<dbReference type="PANTHER" id="PTHR24056:SF171">
    <property type="entry name" value="CYCLIN-DEPENDENT KINASE 20"/>
    <property type="match status" value="1"/>
</dbReference>
<accession>A0ABD2X4M3</accession>
<dbReference type="GO" id="GO:0005634">
    <property type="term" value="C:nucleus"/>
    <property type="evidence" value="ECO:0007669"/>
    <property type="project" value="UniProtKB-SubCell"/>
</dbReference>
<keyword evidence="12 24" id="KW-0547">Nucleotide-binding</keyword>
<evidence type="ECO:0000256" key="17">
    <source>
        <dbReference type="ARBA" id="ARBA00023273"/>
    </source>
</evidence>
<dbReference type="FunFam" id="3.30.200.20:FF:000579">
    <property type="entry name" value="cyclin-dependent kinase 20"/>
    <property type="match status" value="1"/>
</dbReference>
<dbReference type="Proteomes" id="UP001627154">
    <property type="component" value="Unassembled WGS sequence"/>
</dbReference>
<evidence type="ECO:0000256" key="12">
    <source>
        <dbReference type="ARBA" id="ARBA00022741"/>
    </source>
</evidence>
<dbReference type="Pfam" id="PF09229">
    <property type="entry name" value="Aha1_N"/>
    <property type="match status" value="1"/>
</dbReference>
<dbReference type="Pfam" id="PF08327">
    <property type="entry name" value="AHSA1"/>
    <property type="match status" value="1"/>
</dbReference>
<dbReference type="PANTHER" id="PTHR24056">
    <property type="entry name" value="CELL DIVISION PROTEIN KINASE"/>
    <property type="match status" value="1"/>
</dbReference>
<dbReference type="PROSITE" id="PS50011">
    <property type="entry name" value="PROTEIN_KINASE_DOM"/>
    <property type="match status" value="1"/>
</dbReference>
<dbReference type="Gene3D" id="3.30.530.20">
    <property type="match status" value="1"/>
</dbReference>
<dbReference type="InterPro" id="IPR017441">
    <property type="entry name" value="Protein_kinase_ATP_BS"/>
</dbReference>
<dbReference type="InterPro" id="IPR008271">
    <property type="entry name" value="Ser/Thr_kinase_AS"/>
</dbReference>
<keyword evidence="17" id="KW-0966">Cell projection</keyword>
<evidence type="ECO:0000256" key="10">
    <source>
        <dbReference type="ARBA" id="ARBA00022618"/>
    </source>
</evidence>
<evidence type="ECO:0000256" key="23">
    <source>
        <dbReference type="ARBA" id="ARBA00048367"/>
    </source>
</evidence>
<evidence type="ECO:0000256" key="1">
    <source>
        <dbReference type="ARBA" id="ARBA00004123"/>
    </source>
</evidence>